<reference evidence="3 4" key="1">
    <citation type="submission" date="2018-09" db="EMBL/GenBank/DDBJ databases">
        <title>Arachidicoccus sp. nov., a bacterium isolated from soil.</title>
        <authorList>
            <person name="Weon H.-Y."/>
            <person name="Kwon S.-W."/>
            <person name="Lee S.A."/>
        </authorList>
    </citation>
    <scope>NUCLEOTIDE SEQUENCE [LARGE SCALE GENOMIC DNA]</scope>
    <source>
        <strain evidence="3 4">KIS59-12</strain>
    </source>
</reference>
<accession>A0A386HME7</accession>
<dbReference type="OrthoDB" id="157646at2"/>
<gene>
    <name evidence="3" type="ORF">D6B99_02985</name>
</gene>
<dbReference type="RefSeq" id="WP_119984937.1">
    <property type="nucleotide sequence ID" value="NZ_CP032489.1"/>
</dbReference>
<dbReference type="Pfam" id="PF19124">
    <property type="entry name" value="DUF5808"/>
    <property type="match status" value="1"/>
</dbReference>
<keyword evidence="1" id="KW-0812">Transmembrane</keyword>
<feature type="transmembrane region" description="Helical" evidence="1">
    <location>
        <begin position="57"/>
        <end position="75"/>
    </location>
</feature>
<evidence type="ECO:0000313" key="3">
    <source>
        <dbReference type="EMBL" id="AYD46671.1"/>
    </source>
</evidence>
<dbReference type="KEGG" id="ark:D6B99_02985"/>
<proteinExistence type="predicted"/>
<name>A0A386HME7_9BACT</name>
<evidence type="ECO:0000259" key="2">
    <source>
        <dbReference type="Pfam" id="PF19124"/>
    </source>
</evidence>
<sequence>MEEDMKPSQETLEEWHNDTNNWKWGIFYFNKKDKRIFPPKRNPYLGWTVNFANPRSIIAMLALVGVMIFITIRASNA</sequence>
<dbReference type="EMBL" id="CP032489">
    <property type="protein sequence ID" value="AYD46671.1"/>
    <property type="molecule type" value="Genomic_DNA"/>
</dbReference>
<dbReference type="InterPro" id="IPR043831">
    <property type="entry name" value="DUF5808"/>
</dbReference>
<keyword evidence="4" id="KW-1185">Reference proteome</keyword>
<organism evidence="3 4">
    <name type="scientific">Arachidicoccus soli</name>
    <dbReference type="NCBI Taxonomy" id="2341117"/>
    <lineage>
        <taxon>Bacteria</taxon>
        <taxon>Pseudomonadati</taxon>
        <taxon>Bacteroidota</taxon>
        <taxon>Chitinophagia</taxon>
        <taxon>Chitinophagales</taxon>
        <taxon>Chitinophagaceae</taxon>
        <taxon>Arachidicoccus</taxon>
    </lineage>
</organism>
<feature type="domain" description="DUF5808" evidence="2">
    <location>
        <begin position="31"/>
        <end position="56"/>
    </location>
</feature>
<evidence type="ECO:0000256" key="1">
    <source>
        <dbReference type="SAM" id="Phobius"/>
    </source>
</evidence>
<keyword evidence="1" id="KW-1133">Transmembrane helix</keyword>
<protein>
    <recommendedName>
        <fullName evidence="2">DUF5808 domain-containing protein</fullName>
    </recommendedName>
</protein>
<dbReference type="Proteomes" id="UP000266118">
    <property type="component" value="Chromosome"/>
</dbReference>
<keyword evidence="1" id="KW-0472">Membrane</keyword>
<evidence type="ECO:0000313" key="4">
    <source>
        <dbReference type="Proteomes" id="UP000266118"/>
    </source>
</evidence>
<dbReference type="AlphaFoldDB" id="A0A386HME7"/>